<dbReference type="InterPro" id="IPR000595">
    <property type="entry name" value="cNMP-bd_dom"/>
</dbReference>
<dbReference type="Proteomes" id="UP000713904">
    <property type="component" value="Unassembled WGS sequence"/>
</dbReference>
<feature type="domain" description="Cyclic nucleotide-binding" evidence="4">
    <location>
        <begin position="11"/>
        <end position="109"/>
    </location>
</feature>
<dbReference type="SMART" id="SM00100">
    <property type="entry name" value="cNMP"/>
    <property type="match status" value="1"/>
</dbReference>
<evidence type="ECO:0000259" key="5">
    <source>
        <dbReference type="PROSITE" id="PS51063"/>
    </source>
</evidence>
<gene>
    <name evidence="6" type="ORF">HLB29_05775</name>
</gene>
<reference evidence="6 7" key="1">
    <citation type="submission" date="2020-05" db="EMBL/GenBank/DDBJ databases">
        <title>Draft genome of xy-202 and genomic insight in genome of the genus Peptostreptococcus.</title>
        <authorList>
            <person name="Zhang Z."/>
        </authorList>
    </citation>
    <scope>NUCLEOTIDE SEQUENCE [LARGE SCALE GENOMIC DNA]</scope>
    <source>
        <strain evidence="6 7">DSM 27025</strain>
    </source>
</reference>
<dbReference type="PROSITE" id="PS50042">
    <property type="entry name" value="CNMP_BINDING_3"/>
    <property type="match status" value="1"/>
</dbReference>
<dbReference type="InterPro" id="IPR012318">
    <property type="entry name" value="HTH_CRP"/>
</dbReference>
<sequence>MDFNIFRNTRIFSGINEVELKEMFDWLGYTDKKYLKGETILHAGEQINSMGIIIKGSVNIENNDVWGNKSIFDNVTKGHVFGEVYACTINEVLMVDVVAAEDTEIVFLNLSRLFDNYTYNYTFQDKLLANLLKVMSGKNLNLSRKIAHTSSKGIRGRIVSYLSYMSIKHGNNKFEIPFDRQQLADYLCVDRSALSNELSKMKKEGLLNYKKNKFEIISEYEFDFY</sequence>
<dbReference type="SUPFAM" id="SSF51206">
    <property type="entry name" value="cAMP-binding domain-like"/>
    <property type="match status" value="1"/>
</dbReference>
<keyword evidence="7" id="KW-1185">Reference proteome</keyword>
<dbReference type="CDD" id="cd00038">
    <property type="entry name" value="CAP_ED"/>
    <property type="match status" value="1"/>
</dbReference>
<evidence type="ECO:0000259" key="4">
    <source>
        <dbReference type="PROSITE" id="PS50042"/>
    </source>
</evidence>
<keyword evidence="3" id="KW-0804">Transcription</keyword>
<evidence type="ECO:0000313" key="6">
    <source>
        <dbReference type="EMBL" id="MBC2576190.1"/>
    </source>
</evidence>
<dbReference type="Gene3D" id="2.60.120.10">
    <property type="entry name" value="Jelly Rolls"/>
    <property type="match status" value="1"/>
</dbReference>
<feature type="domain" description="HTH crp-type" evidence="5">
    <location>
        <begin position="152"/>
        <end position="220"/>
    </location>
</feature>
<accession>A0ABR6TLK9</accession>
<name>A0ABR6TLK9_9FIRM</name>
<dbReference type="InterPro" id="IPR014710">
    <property type="entry name" value="RmlC-like_jellyroll"/>
</dbReference>
<proteinExistence type="predicted"/>
<organism evidence="6 7">
    <name type="scientific">Peptostreptococcus canis</name>
    <dbReference type="NCBI Taxonomy" id="1159213"/>
    <lineage>
        <taxon>Bacteria</taxon>
        <taxon>Bacillati</taxon>
        <taxon>Bacillota</taxon>
        <taxon>Clostridia</taxon>
        <taxon>Peptostreptococcales</taxon>
        <taxon>Peptostreptococcaceae</taxon>
        <taxon>Peptostreptococcus</taxon>
    </lineage>
</organism>
<evidence type="ECO:0000256" key="1">
    <source>
        <dbReference type="ARBA" id="ARBA00023015"/>
    </source>
</evidence>
<dbReference type="PROSITE" id="PS51063">
    <property type="entry name" value="HTH_CRP_2"/>
    <property type="match status" value="1"/>
</dbReference>
<evidence type="ECO:0000256" key="2">
    <source>
        <dbReference type="ARBA" id="ARBA00023125"/>
    </source>
</evidence>
<dbReference type="InterPro" id="IPR036390">
    <property type="entry name" value="WH_DNA-bd_sf"/>
</dbReference>
<dbReference type="Pfam" id="PF13545">
    <property type="entry name" value="HTH_Crp_2"/>
    <property type="match status" value="1"/>
</dbReference>
<dbReference type="EMBL" id="JABGBW010000003">
    <property type="protein sequence ID" value="MBC2576190.1"/>
    <property type="molecule type" value="Genomic_DNA"/>
</dbReference>
<dbReference type="InterPro" id="IPR018490">
    <property type="entry name" value="cNMP-bd_dom_sf"/>
</dbReference>
<evidence type="ECO:0000313" key="7">
    <source>
        <dbReference type="Proteomes" id="UP000713904"/>
    </source>
</evidence>
<dbReference type="Pfam" id="PF00027">
    <property type="entry name" value="cNMP_binding"/>
    <property type="match status" value="1"/>
</dbReference>
<evidence type="ECO:0000256" key="3">
    <source>
        <dbReference type="ARBA" id="ARBA00023163"/>
    </source>
</evidence>
<keyword evidence="2" id="KW-0238">DNA-binding</keyword>
<dbReference type="SUPFAM" id="SSF46785">
    <property type="entry name" value="Winged helix' DNA-binding domain"/>
    <property type="match status" value="1"/>
</dbReference>
<protein>
    <submittedName>
        <fullName evidence="6">Crp/Fnr family transcriptional regulator</fullName>
    </submittedName>
</protein>
<comment type="caution">
    <text evidence="6">The sequence shown here is derived from an EMBL/GenBank/DDBJ whole genome shotgun (WGS) entry which is preliminary data.</text>
</comment>
<keyword evidence="1" id="KW-0805">Transcription regulation</keyword>
<dbReference type="RefSeq" id="WP_185624210.1">
    <property type="nucleotide sequence ID" value="NZ_JABGBW010000003.1"/>
</dbReference>